<feature type="compositionally biased region" description="Polar residues" evidence="2">
    <location>
        <begin position="152"/>
        <end position="163"/>
    </location>
</feature>
<feature type="non-terminal residue" evidence="3">
    <location>
        <position position="1"/>
    </location>
</feature>
<accession>A0A1D1YBQ1</accession>
<feature type="coiled-coil region" evidence="1">
    <location>
        <begin position="201"/>
        <end position="252"/>
    </location>
</feature>
<dbReference type="EMBL" id="GDJX01015880">
    <property type="protein sequence ID" value="JAT52056.1"/>
    <property type="molecule type" value="Transcribed_RNA"/>
</dbReference>
<evidence type="ECO:0000313" key="3">
    <source>
        <dbReference type="EMBL" id="JAT52056.1"/>
    </source>
</evidence>
<evidence type="ECO:0000256" key="2">
    <source>
        <dbReference type="SAM" id="MobiDB-lite"/>
    </source>
</evidence>
<dbReference type="PANTHER" id="PTHR35502">
    <property type="entry name" value="PROTEIN MICROTUBULE BINDING PROTEIN 2C"/>
    <property type="match status" value="1"/>
</dbReference>
<feature type="region of interest" description="Disordered" evidence="2">
    <location>
        <begin position="141"/>
        <end position="181"/>
    </location>
</feature>
<proteinExistence type="predicted"/>
<protein>
    <submittedName>
        <fullName evidence="3">Uncharacterized protein</fullName>
    </submittedName>
</protein>
<dbReference type="AlphaFoldDB" id="A0A1D1YBQ1"/>
<gene>
    <name evidence="3" type="primary">tag-278_0</name>
    <name evidence="3" type="ORF">g.76894</name>
</gene>
<sequence length="392" mass="43489">RETERERAKPLHSTSSLRLRSPFFCPRLPGDLLAGSGMLERPRKHAAFADPRVRGGSADSRQWTSERDGQRQPPPSLSTSSPPRHPPHPPPPSAAEPGNGGNVDRVLFKNLVEMVPLVESLMDRRANSSFTRRASMIYTPAPSSARKISGTKCRQSAQSASTKNQRDIGDSVSSKLVGRDDDSGADDYSIFSSRLPEVENIKRDREELISLKEQVDVLQKKLLEKDEVLKSMENSMNQMSSVCATLDELKRQVVERDLMVKSAQSQLSNAKIILADKQAALEKSEWEVKASNQKVENLQGDLDTIEYDITAFMQLFEELSKSNSIASTDKGVMHFDSFESFDHFPNIDVNEFEMEEARNAYVAAVAAAKESPTDEALSAAAEARLRLQALVL</sequence>
<feature type="region of interest" description="Disordered" evidence="2">
    <location>
        <begin position="1"/>
        <end position="24"/>
    </location>
</feature>
<dbReference type="PANTHER" id="PTHR35502:SF2">
    <property type="entry name" value="PROTEIN MICROTUBULE BINDING PROTEIN 2C"/>
    <property type="match status" value="1"/>
</dbReference>
<keyword evidence="1" id="KW-0175">Coiled coil</keyword>
<evidence type="ECO:0000256" key="1">
    <source>
        <dbReference type="SAM" id="Coils"/>
    </source>
</evidence>
<feature type="region of interest" description="Disordered" evidence="2">
    <location>
        <begin position="43"/>
        <end position="103"/>
    </location>
</feature>
<dbReference type="InterPro" id="IPR040289">
    <property type="entry name" value="MBP2C"/>
</dbReference>
<organism evidence="3">
    <name type="scientific">Anthurium amnicola</name>
    <dbReference type="NCBI Taxonomy" id="1678845"/>
    <lineage>
        <taxon>Eukaryota</taxon>
        <taxon>Viridiplantae</taxon>
        <taxon>Streptophyta</taxon>
        <taxon>Embryophyta</taxon>
        <taxon>Tracheophyta</taxon>
        <taxon>Spermatophyta</taxon>
        <taxon>Magnoliopsida</taxon>
        <taxon>Liliopsida</taxon>
        <taxon>Araceae</taxon>
        <taxon>Pothoideae</taxon>
        <taxon>Potheae</taxon>
        <taxon>Anthurium</taxon>
    </lineage>
</organism>
<dbReference type="GO" id="GO:0008017">
    <property type="term" value="F:microtubule binding"/>
    <property type="evidence" value="ECO:0007669"/>
    <property type="project" value="InterPro"/>
</dbReference>
<name>A0A1D1YBQ1_9ARAE</name>
<reference evidence="3" key="1">
    <citation type="submission" date="2015-07" db="EMBL/GenBank/DDBJ databases">
        <title>Transcriptome Assembly of Anthurium amnicola.</title>
        <authorList>
            <person name="Suzuki J."/>
        </authorList>
    </citation>
    <scope>NUCLEOTIDE SEQUENCE</scope>
</reference>
<dbReference type="GO" id="GO:0010497">
    <property type="term" value="P:plasmodesmata-mediated intercellular transport"/>
    <property type="evidence" value="ECO:0007669"/>
    <property type="project" value="InterPro"/>
</dbReference>